<keyword evidence="4 11" id="KW-0436">Ligase</keyword>
<evidence type="ECO:0000256" key="4">
    <source>
        <dbReference type="ARBA" id="ARBA00022598"/>
    </source>
</evidence>
<dbReference type="GO" id="GO:0005524">
    <property type="term" value="F:ATP binding"/>
    <property type="evidence" value="ECO:0007669"/>
    <property type="project" value="UniProtKB-KW"/>
</dbReference>
<dbReference type="Pfam" id="PF02934">
    <property type="entry name" value="GatB_N"/>
    <property type="match status" value="1"/>
</dbReference>
<dbReference type="InterPro" id="IPR006075">
    <property type="entry name" value="Asn/Gln-tRNA_Trfase_suB/E_cat"/>
</dbReference>
<dbReference type="NCBIfam" id="NF004014">
    <property type="entry name" value="PRK05477.1-4"/>
    <property type="match status" value="1"/>
</dbReference>
<keyword evidence="13" id="KW-0808">Transferase</keyword>
<dbReference type="InterPro" id="IPR017958">
    <property type="entry name" value="Gln-tRNA_amidoTrfase_suB_CS"/>
</dbReference>
<evidence type="ECO:0000256" key="5">
    <source>
        <dbReference type="ARBA" id="ARBA00022741"/>
    </source>
</evidence>
<dbReference type="EMBL" id="RJVA01000011">
    <property type="protein sequence ID" value="ROQ93556.1"/>
    <property type="molecule type" value="Genomic_DNA"/>
</dbReference>
<dbReference type="PANTHER" id="PTHR11659">
    <property type="entry name" value="GLUTAMYL-TRNA GLN AMIDOTRANSFERASE SUBUNIT B MITOCHONDRIAL AND PROKARYOTIC PET112-RELATED"/>
    <property type="match status" value="1"/>
</dbReference>
<dbReference type="InterPro" id="IPR017959">
    <property type="entry name" value="Asn/Gln-tRNA_amidoTrfase_suB/E"/>
</dbReference>
<comment type="caution">
    <text evidence="13">The sequence shown here is derived from an EMBL/GenBank/DDBJ whole genome shotgun (WGS) entry which is preliminary data.</text>
</comment>
<organism evidence="13 14">
    <name type="scientific">Desulfosoma caldarium</name>
    <dbReference type="NCBI Taxonomy" id="610254"/>
    <lineage>
        <taxon>Bacteria</taxon>
        <taxon>Pseudomonadati</taxon>
        <taxon>Thermodesulfobacteriota</taxon>
        <taxon>Syntrophobacteria</taxon>
        <taxon>Syntrophobacterales</taxon>
        <taxon>Syntrophobacteraceae</taxon>
        <taxon>Desulfosoma</taxon>
    </lineage>
</organism>
<evidence type="ECO:0000256" key="6">
    <source>
        <dbReference type="ARBA" id="ARBA00022840"/>
    </source>
</evidence>
<evidence type="ECO:0000256" key="7">
    <source>
        <dbReference type="ARBA" id="ARBA00022917"/>
    </source>
</evidence>
<dbReference type="InterPro" id="IPR004413">
    <property type="entry name" value="GatB"/>
</dbReference>
<dbReference type="InterPro" id="IPR003789">
    <property type="entry name" value="Asn/Gln_tRNA_amidoTrase-B-like"/>
</dbReference>
<dbReference type="GO" id="GO:0050566">
    <property type="term" value="F:asparaginyl-tRNA synthase (glutamine-hydrolyzing) activity"/>
    <property type="evidence" value="ECO:0007669"/>
    <property type="project" value="RHEA"/>
</dbReference>
<comment type="similarity">
    <text evidence="1 11">Belongs to the GatB/GatE family. GatB subfamily.</text>
</comment>
<sequence>MEWETVIGLEVHAQLLTQSKIFCGCSTAFGAAPNTHTCPVCLGMPGVLPVLNRTVVEYAMKMALATHCRIASRCRFARKNYFYPDLPKNYQISQYEEPLATGGWLDITTENGTRRIGITRIHMEEDAGKLVHDEAQPVSYVDFNRTGVPLIEIVSEPDIRTPEEAAAYLRTLRDILRYLEICDGNMEEGSFRCDANISLRPAGTTGFGVKTELKNMNSFRHVQRALEFEVRRQRALLDKGEAVVQETRLWDAGRGVTISMRGKEEAHDYRYFPDPDLVPLTIDEAWIEEVRRSLPELPDAKRERFVAQYGLPAYDAAVLTASKDVADYFEAVTADFPQPKTVSNWIMSELLRELKRDERDIDQCPVPPAHLAELLDLVDKNVISGKIAKAVFKEMYESGAAPSRIVEDKGLRQVTDEGVLMVIIDQVLQENPKEVDAYRQGKEKLMGFFIGQVMQKTRGKANPQLVNRLLKEKLSSPSA</sequence>
<comment type="catalytic activity">
    <reaction evidence="9 11">
        <text>L-aspartyl-tRNA(Asn) + L-glutamine + ATP + H2O = L-asparaginyl-tRNA(Asn) + L-glutamate + ADP + phosphate + 2 H(+)</text>
        <dbReference type="Rhea" id="RHEA:14513"/>
        <dbReference type="Rhea" id="RHEA-COMP:9674"/>
        <dbReference type="Rhea" id="RHEA-COMP:9677"/>
        <dbReference type="ChEBI" id="CHEBI:15377"/>
        <dbReference type="ChEBI" id="CHEBI:15378"/>
        <dbReference type="ChEBI" id="CHEBI:29985"/>
        <dbReference type="ChEBI" id="CHEBI:30616"/>
        <dbReference type="ChEBI" id="CHEBI:43474"/>
        <dbReference type="ChEBI" id="CHEBI:58359"/>
        <dbReference type="ChEBI" id="CHEBI:78515"/>
        <dbReference type="ChEBI" id="CHEBI:78516"/>
        <dbReference type="ChEBI" id="CHEBI:456216"/>
    </reaction>
</comment>
<dbReference type="PANTHER" id="PTHR11659:SF0">
    <property type="entry name" value="GLUTAMYL-TRNA(GLN) AMIDOTRANSFERASE SUBUNIT B, MITOCHONDRIAL"/>
    <property type="match status" value="1"/>
</dbReference>
<comment type="function">
    <text evidence="8 11">Allows the formation of correctly charged Asn-tRNA(Asn) or Gln-tRNA(Gln) through the transamidation of misacylated Asp-tRNA(Asn) or Glu-tRNA(Gln) in organisms which lack either or both of asparaginyl-tRNA or glutaminyl-tRNA synthetases. The reaction takes place in the presence of glutamine and ATP through an activated phospho-Asp-tRNA(Asn) or phospho-Glu-tRNA(Gln).</text>
</comment>
<dbReference type="HAMAP" id="MF_00121">
    <property type="entry name" value="GatB"/>
    <property type="match status" value="1"/>
</dbReference>
<dbReference type="FunFam" id="1.10.150.380:FF:000001">
    <property type="entry name" value="Aspartyl/glutamyl-tRNA(Asn/Gln) amidotransferase subunit B"/>
    <property type="match status" value="1"/>
</dbReference>
<dbReference type="GO" id="GO:0006412">
    <property type="term" value="P:translation"/>
    <property type="evidence" value="ECO:0007669"/>
    <property type="project" value="UniProtKB-UniRule"/>
</dbReference>
<feature type="domain" description="Asn/Gln amidotransferase" evidence="12">
    <location>
        <begin position="327"/>
        <end position="474"/>
    </location>
</feature>
<dbReference type="AlphaFoldDB" id="A0A3N1V227"/>
<comment type="subunit">
    <text evidence="2 11">Heterotrimer of A, B and C subunits.</text>
</comment>
<dbReference type="Gene3D" id="1.10.10.410">
    <property type="match status" value="1"/>
</dbReference>
<dbReference type="FunFam" id="1.10.10.410:FF:000001">
    <property type="entry name" value="Aspartyl/glutamyl-tRNA(Asn/Gln) amidotransferase subunit B"/>
    <property type="match status" value="1"/>
</dbReference>
<dbReference type="Pfam" id="PF02637">
    <property type="entry name" value="GatB_Yqey"/>
    <property type="match status" value="1"/>
</dbReference>
<accession>A0A3N1V227</accession>
<evidence type="ECO:0000256" key="3">
    <source>
        <dbReference type="ARBA" id="ARBA00016923"/>
    </source>
</evidence>
<evidence type="ECO:0000313" key="13">
    <source>
        <dbReference type="EMBL" id="ROQ93556.1"/>
    </source>
</evidence>
<dbReference type="NCBIfam" id="TIGR00133">
    <property type="entry name" value="gatB"/>
    <property type="match status" value="1"/>
</dbReference>
<dbReference type="GO" id="GO:0070681">
    <property type="term" value="P:glutaminyl-tRNAGln biosynthesis via transamidation"/>
    <property type="evidence" value="ECO:0007669"/>
    <property type="project" value="TreeGrafter"/>
</dbReference>
<dbReference type="SMART" id="SM00845">
    <property type="entry name" value="GatB_Yqey"/>
    <property type="match status" value="1"/>
</dbReference>
<evidence type="ECO:0000256" key="11">
    <source>
        <dbReference type="HAMAP-Rule" id="MF_00121"/>
    </source>
</evidence>
<keyword evidence="7 11" id="KW-0648">Protein biosynthesis</keyword>
<dbReference type="EC" id="6.3.5.-" evidence="11"/>
<evidence type="ECO:0000313" key="14">
    <source>
        <dbReference type="Proteomes" id="UP000276223"/>
    </source>
</evidence>
<dbReference type="PROSITE" id="PS01234">
    <property type="entry name" value="GATB"/>
    <property type="match status" value="1"/>
</dbReference>
<dbReference type="InterPro" id="IPR014746">
    <property type="entry name" value="Gln_synth/guanido_kin_cat_dom"/>
</dbReference>
<evidence type="ECO:0000256" key="10">
    <source>
        <dbReference type="ARBA" id="ARBA00047913"/>
    </source>
</evidence>
<evidence type="ECO:0000256" key="8">
    <source>
        <dbReference type="ARBA" id="ARBA00024799"/>
    </source>
</evidence>
<dbReference type="GO" id="GO:0050567">
    <property type="term" value="F:glutaminyl-tRNA synthase (glutamine-hydrolyzing) activity"/>
    <property type="evidence" value="ECO:0007669"/>
    <property type="project" value="UniProtKB-UniRule"/>
</dbReference>
<dbReference type="OrthoDB" id="9804078at2"/>
<comment type="catalytic activity">
    <reaction evidence="10 11">
        <text>L-glutamyl-tRNA(Gln) + L-glutamine + ATP + H2O = L-glutaminyl-tRNA(Gln) + L-glutamate + ADP + phosphate + H(+)</text>
        <dbReference type="Rhea" id="RHEA:17521"/>
        <dbReference type="Rhea" id="RHEA-COMP:9681"/>
        <dbReference type="Rhea" id="RHEA-COMP:9684"/>
        <dbReference type="ChEBI" id="CHEBI:15377"/>
        <dbReference type="ChEBI" id="CHEBI:15378"/>
        <dbReference type="ChEBI" id="CHEBI:29985"/>
        <dbReference type="ChEBI" id="CHEBI:30616"/>
        <dbReference type="ChEBI" id="CHEBI:43474"/>
        <dbReference type="ChEBI" id="CHEBI:58359"/>
        <dbReference type="ChEBI" id="CHEBI:78520"/>
        <dbReference type="ChEBI" id="CHEBI:78521"/>
        <dbReference type="ChEBI" id="CHEBI:456216"/>
    </reaction>
</comment>
<dbReference type="GO" id="GO:0016740">
    <property type="term" value="F:transferase activity"/>
    <property type="evidence" value="ECO:0007669"/>
    <property type="project" value="UniProtKB-KW"/>
</dbReference>
<protein>
    <recommendedName>
        <fullName evidence="3 11">Aspartyl/glutamyl-tRNA(Asn/Gln) amidotransferase subunit B</fullName>
        <shortName evidence="11">Asp/Glu-ADT subunit B</shortName>
        <ecNumber evidence="11">6.3.5.-</ecNumber>
    </recommendedName>
</protein>
<dbReference type="SUPFAM" id="SSF55931">
    <property type="entry name" value="Glutamine synthetase/guanido kinase"/>
    <property type="match status" value="1"/>
</dbReference>
<name>A0A3N1V227_9BACT</name>
<dbReference type="SUPFAM" id="SSF89095">
    <property type="entry name" value="GatB/YqeY motif"/>
    <property type="match status" value="1"/>
</dbReference>
<evidence type="ECO:0000259" key="12">
    <source>
        <dbReference type="SMART" id="SM00845"/>
    </source>
</evidence>
<dbReference type="NCBIfam" id="NF004012">
    <property type="entry name" value="PRK05477.1-2"/>
    <property type="match status" value="1"/>
</dbReference>
<evidence type="ECO:0000256" key="1">
    <source>
        <dbReference type="ARBA" id="ARBA00005306"/>
    </source>
</evidence>
<dbReference type="Proteomes" id="UP000276223">
    <property type="component" value="Unassembled WGS sequence"/>
</dbReference>
<keyword evidence="14" id="KW-1185">Reference proteome</keyword>
<keyword evidence="5 11" id="KW-0547">Nucleotide-binding</keyword>
<dbReference type="InterPro" id="IPR042114">
    <property type="entry name" value="GatB_C_1"/>
</dbReference>
<proteinExistence type="inferred from homology"/>
<evidence type="ECO:0000256" key="9">
    <source>
        <dbReference type="ARBA" id="ARBA00047380"/>
    </source>
</evidence>
<keyword evidence="6 11" id="KW-0067">ATP-binding</keyword>
<dbReference type="InterPro" id="IPR023168">
    <property type="entry name" value="GatB_Yqey_C_2"/>
</dbReference>
<gene>
    <name evidence="11" type="primary">gatB</name>
    <name evidence="13" type="ORF">EDC27_1584</name>
</gene>
<dbReference type="Gene3D" id="1.10.150.380">
    <property type="entry name" value="GatB domain, N-terminal subdomain"/>
    <property type="match status" value="1"/>
</dbReference>
<dbReference type="InterPro" id="IPR018027">
    <property type="entry name" value="Asn/Gln_amidotransferase"/>
</dbReference>
<evidence type="ECO:0000256" key="2">
    <source>
        <dbReference type="ARBA" id="ARBA00011123"/>
    </source>
</evidence>
<dbReference type="NCBIfam" id="NF004015">
    <property type="entry name" value="PRK05477.1-5"/>
    <property type="match status" value="1"/>
</dbReference>
<reference evidence="13 14" key="1">
    <citation type="submission" date="2018-11" db="EMBL/GenBank/DDBJ databases">
        <title>Genomic Encyclopedia of Type Strains, Phase IV (KMG-IV): sequencing the most valuable type-strain genomes for metagenomic binning, comparative biology and taxonomic classification.</title>
        <authorList>
            <person name="Goeker M."/>
        </authorList>
    </citation>
    <scope>NUCLEOTIDE SEQUENCE [LARGE SCALE GENOMIC DNA]</scope>
    <source>
        <strain evidence="13 14">DSM 22027</strain>
    </source>
</reference>